<dbReference type="PROSITE" id="PS00092">
    <property type="entry name" value="N6_MTASE"/>
    <property type="match status" value="1"/>
</dbReference>
<sequence length="290" mass="33924">MSEMKIKAIVPWFGSKRNLAPKIVEQLGKHRVYWEPFCGAMAVLMLKPPCEMETVNDLHGDLINLAKVIQDKELGFQLYDKLSRTLYAEQLWRESKERWISRMNNEDDNKPDVERAYDYFVVSWMGLNGVSGTERYNYAFALRWCVGGGQGARRWRSGVDSMPAWHKRLQNVVILQRDAFEILDNIKDEDGVVVYCDPPYFDKSDKYVHDFTAEQHEQLAQSLRRFSKARILVSYYDDPKLEVLYEGFSKVYFTVSTQSLRNATRGKKKKPRKQQVEVLLVNQKQEGLFE</sequence>
<dbReference type="GO" id="GO:0009307">
    <property type="term" value="P:DNA restriction-modification system"/>
    <property type="evidence" value="ECO:0007669"/>
    <property type="project" value="InterPro"/>
</dbReference>
<accession>A0A0F8ZLH2</accession>
<dbReference type="EC" id="2.1.1.72" evidence="1"/>
<keyword evidence="2" id="KW-0489">Methyltransferase</keyword>
<dbReference type="PANTHER" id="PTHR30481">
    <property type="entry name" value="DNA ADENINE METHYLASE"/>
    <property type="match status" value="1"/>
</dbReference>
<keyword evidence="4" id="KW-0949">S-adenosyl-L-methionine</keyword>
<dbReference type="GO" id="GO:0009007">
    <property type="term" value="F:site-specific DNA-methyltransferase (adenine-specific) activity"/>
    <property type="evidence" value="ECO:0007669"/>
    <property type="project" value="UniProtKB-EC"/>
</dbReference>
<protein>
    <recommendedName>
        <fullName evidence="1">site-specific DNA-methyltransferase (adenine-specific)</fullName>
        <ecNumber evidence="1">2.1.1.72</ecNumber>
    </recommendedName>
</protein>
<dbReference type="InterPro" id="IPR012327">
    <property type="entry name" value="MeTrfase_D12"/>
</dbReference>
<dbReference type="GO" id="GO:0006298">
    <property type="term" value="P:mismatch repair"/>
    <property type="evidence" value="ECO:0007669"/>
    <property type="project" value="TreeGrafter"/>
</dbReference>
<dbReference type="GO" id="GO:1904047">
    <property type="term" value="F:S-adenosyl-L-methionine binding"/>
    <property type="evidence" value="ECO:0007669"/>
    <property type="project" value="TreeGrafter"/>
</dbReference>
<organism evidence="6">
    <name type="scientific">marine sediment metagenome</name>
    <dbReference type="NCBI Taxonomy" id="412755"/>
    <lineage>
        <taxon>unclassified sequences</taxon>
        <taxon>metagenomes</taxon>
        <taxon>ecological metagenomes</taxon>
    </lineage>
</organism>
<dbReference type="InterPro" id="IPR029063">
    <property type="entry name" value="SAM-dependent_MTases_sf"/>
</dbReference>
<dbReference type="InterPro" id="IPR012263">
    <property type="entry name" value="M_m6A_EcoRV"/>
</dbReference>
<name>A0A0F8ZLH2_9ZZZZ</name>
<evidence type="ECO:0000256" key="3">
    <source>
        <dbReference type="ARBA" id="ARBA00022679"/>
    </source>
</evidence>
<evidence type="ECO:0000256" key="1">
    <source>
        <dbReference type="ARBA" id="ARBA00011900"/>
    </source>
</evidence>
<proteinExistence type="predicted"/>
<comment type="caution">
    <text evidence="6">The sequence shown here is derived from an EMBL/GenBank/DDBJ whole genome shotgun (WGS) entry which is preliminary data.</text>
</comment>
<dbReference type="SUPFAM" id="SSF53335">
    <property type="entry name" value="S-adenosyl-L-methionine-dependent methyltransferases"/>
    <property type="match status" value="1"/>
</dbReference>
<gene>
    <name evidence="6" type="ORF">LCGC14_2680340</name>
</gene>
<dbReference type="EMBL" id="LAZR01047236">
    <property type="protein sequence ID" value="KKK94688.1"/>
    <property type="molecule type" value="Genomic_DNA"/>
</dbReference>
<evidence type="ECO:0000256" key="4">
    <source>
        <dbReference type="ARBA" id="ARBA00022691"/>
    </source>
</evidence>
<dbReference type="InterPro" id="IPR002052">
    <property type="entry name" value="DNA_methylase_N6_adenine_CS"/>
</dbReference>
<dbReference type="Gene3D" id="3.40.50.150">
    <property type="entry name" value="Vaccinia Virus protein VP39"/>
    <property type="match status" value="2"/>
</dbReference>
<dbReference type="AlphaFoldDB" id="A0A0F8ZLH2"/>
<reference evidence="6" key="1">
    <citation type="journal article" date="2015" name="Nature">
        <title>Complex archaea that bridge the gap between prokaryotes and eukaryotes.</title>
        <authorList>
            <person name="Spang A."/>
            <person name="Saw J.H."/>
            <person name="Jorgensen S.L."/>
            <person name="Zaremba-Niedzwiedzka K."/>
            <person name="Martijn J."/>
            <person name="Lind A.E."/>
            <person name="van Eijk R."/>
            <person name="Schleper C."/>
            <person name="Guy L."/>
            <person name="Ettema T.J."/>
        </authorList>
    </citation>
    <scope>NUCLEOTIDE SEQUENCE</scope>
</reference>
<dbReference type="PIRSF" id="PIRSF000398">
    <property type="entry name" value="M_m6A_EcoRV"/>
    <property type="match status" value="1"/>
</dbReference>
<evidence type="ECO:0000256" key="2">
    <source>
        <dbReference type="ARBA" id="ARBA00022603"/>
    </source>
</evidence>
<dbReference type="PRINTS" id="PR00505">
    <property type="entry name" value="D12N6MTFRASE"/>
</dbReference>
<dbReference type="Pfam" id="PF02086">
    <property type="entry name" value="MethyltransfD12"/>
    <property type="match status" value="1"/>
</dbReference>
<evidence type="ECO:0000313" key="6">
    <source>
        <dbReference type="EMBL" id="KKK94688.1"/>
    </source>
</evidence>
<dbReference type="PANTHER" id="PTHR30481:SF4">
    <property type="entry name" value="SITE-SPECIFIC DNA-METHYLTRANSFERASE (ADENINE-SPECIFIC)"/>
    <property type="match status" value="1"/>
</dbReference>
<comment type="catalytic activity">
    <reaction evidence="5">
        <text>a 2'-deoxyadenosine in DNA + S-adenosyl-L-methionine = an N(6)-methyl-2'-deoxyadenosine in DNA + S-adenosyl-L-homocysteine + H(+)</text>
        <dbReference type="Rhea" id="RHEA:15197"/>
        <dbReference type="Rhea" id="RHEA-COMP:12418"/>
        <dbReference type="Rhea" id="RHEA-COMP:12419"/>
        <dbReference type="ChEBI" id="CHEBI:15378"/>
        <dbReference type="ChEBI" id="CHEBI:57856"/>
        <dbReference type="ChEBI" id="CHEBI:59789"/>
        <dbReference type="ChEBI" id="CHEBI:90615"/>
        <dbReference type="ChEBI" id="CHEBI:90616"/>
        <dbReference type="EC" id="2.1.1.72"/>
    </reaction>
</comment>
<dbReference type="GO" id="GO:0032259">
    <property type="term" value="P:methylation"/>
    <property type="evidence" value="ECO:0007669"/>
    <property type="project" value="UniProtKB-KW"/>
</dbReference>
<keyword evidence="3" id="KW-0808">Transferase</keyword>
<dbReference type="GO" id="GO:0043565">
    <property type="term" value="F:sequence-specific DNA binding"/>
    <property type="evidence" value="ECO:0007669"/>
    <property type="project" value="TreeGrafter"/>
</dbReference>
<evidence type="ECO:0000256" key="5">
    <source>
        <dbReference type="ARBA" id="ARBA00047942"/>
    </source>
</evidence>